<reference evidence="2 3" key="1">
    <citation type="submission" date="2020-08" db="EMBL/GenBank/DDBJ databases">
        <title>Genome Sequencing of Nocardia wallacei strain FMUON74 and assembly.</title>
        <authorList>
            <person name="Toyokawa M."/>
            <person name="Uesaka K."/>
        </authorList>
    </citation>
    <scope>NUCLEOTIDE SEQUENCE [LARGE SCALE GENOMIC DNA]</scope>
    <source>
        <strain evidence="2 3">FMUON74</strain>
    </source>
</reference>
<evidence type="ECO:0000256" key="1">
    <source>
        <dbReference type="SAM" id="MobiDB-lite"/>
    </source>
</evidence>
<organism evidence="2 3">
    <name type="scientific">Nocardia wallacei</name>
    <dbReference type="NCBI Taxonomy" id="480035"/>
    <lineage>
        <taxon>Bacteria</taxon>
        <taxon>Bacillati</taxon>
        <taxon>Actinomycetota</taxon>
        <taxon>Actinomycetes</taxon>
        <taxon>Mycobacteriales</taxon>
        <taxon>Nocardiaceae</taxon>
        <taxon>Nocardia</taxon>
    </lineage>
</organism>
<dbReference type="EMBL" id="AP023396">
    <property type="protein sequence ID" value="BCK58871.1"/>
    <property type="molecule type" value="Genomic_DNA"/>
</dbReference>
<dbReference type="Pfam" id="PF14013">
    <property type="entry name" value="MT0933_antitox"/>
    <property type="match status" value="1"/>
</dbReference>
<dbReference type="Proteomes" id="UP000516173">
    <property type="component" value="Chromosome"/>
</dbReference>
<name>A0A7G1KVA4_9NOCA</name>
<evidence type="ECO:0000313" key="3">
    <source>
        <dbReference type="Proteomes" id="UP000516173"/>
    </source>
</evidence>
<feature type="region of interest" description="Disordered" evidence="1">
    <location>
        <begin position="53"/>
        <end position="78"/>
    </location>
</feature>
<evidence type="ECO:0008006" key="4">
    <source>
        <dbReference type="Google" id="ProtNLM"/>
    </source>
</evidence>
<dbReference type="AlphaFoldDB" id="A0A7G1KVA4"/>
<accession>A0A7G1KVA4</accession>
<proteinExistence type="predicted"/>
<keyword evidence="3" id="KW-1185">Reference proteome</keyword>
<feature type="compositionally biased region" description="Basic and acidic residues" evidence="1">
    <location>
        <begin position="59"/>
        <end position="78"/>
    </location>
</feature>
<gene>
    <name evidence="2" type="ORF">NWFMUON74_66430</name>
</gene>
<sequence length="78" mass="8527">MRRVSLEDTSFATGDVVMGMFDQLKKAADLAGKHADKLDPVIDKVGDAIDKQTGGKYAQHVDKAQETAKKTLRDQGHK</sequence>
<dbReference type="InterPro" id="IPR028037">
    <property type="entry name" value="Antitoxin_Rv0909/MT0933"/>
</dbReference>
<evidence type="ECO:0000313" key="2">
    <source>
        <dbReference type="EMBL" id="BCK58871.1"/>
    </source>
</evidence>
<dbReference type="KEGG" id="nwl:NWFMUON74_66430"/>
<protein>
    <recommendedName>
        <fullName evidence="4">Kanamycin biosynthetic protein</fullName>
    </recommendedName>
</protein>